<dbReference type="EMBL" id="BMMI01000017">
    <property type="protein sequence ID" value="GGL85459.1"/>
    <property type="molecule type" value="Genomic_DNA"/>
</dbReference>
<dbReference type="RefSeq" id="WP_188959748.1">
    <property type="nucleotide sequence ID" value="NZ_BMMI01000017.1"/>
</dbReference>
<gene>
    <name evidence="1" type="ORF">GCM10011589_47340</name>
</gene>
<dbReference type="Proteomes" id="UP000648663">
    <property type="component" value="Unassembled WGS sequence"/>
</dbReference>
<name>A0ABQ2GCH0_9ACTN</name>
<comment type="caution">
    <text evidence="1">The sequence shown here is derived from an EMBL/GenBank/DDBJ whole genome shotgun (WGS) entry which is preliminary data.</text>
</comment>
<keyword evidence="2" id="KW-1185">Reference proteome</keyword>
<evidence type="ECO:0000313" key="2">
    <source>
        <dbReference type="Proteomes" id="UP000648663"/>
    </source>
</evidence>
<protein>
    <submittedName>
        <fullName evidence="1">Uncharacterized protein</fullName>
    </submittedName>
</protein>
<evidence type="ECO:0000313" key="1">
    <source>
        <dbReference type="EMBL" id="GGL85459.1"/>
    </source>
</evidence>
<sequence>MATLEHRIENFLRAPLGAAFFVLAARNNLTADQLADAATTCTLASTALRELDPWSGGSRPAAVRADAIEAARPLRSLLAAVLADERNAWWDAPLQRDAQLLLTGREDRQPDPAKVPVPTGPISSWETYAQKPLHALITSTELAVPADEPIRSSAHAELACGSSDWNAAYPVDQQRLRVAERARIAEVHSAADWHALSTRYGDPATHHGSDTNLRELAEIENGLAPTWSALAADYDGVHLSFAGLLSALYVPVSSPQIGTTTLWAWDWECTHWIRSVFTTTTLPQLTEPPQAANYWQPLG</sequence>
<proteinExistence type="predicted"/>
<reference evidence="2" key="1">
    <citation type="journal article" date="2019" name="Int. J. Syst. Evol. Microbiol.">
        <title>The Global Catalogue of Microorganisms (GCM) 10K type strain sequencing project: providing services to taxonomists for standard genome sequencing and annotation.</title>
        <authorList>
            <consortium name="The Broad Institute Genomics Platform"/>
            <consortium name="The Broad Institute Genome Sequencing Center for Infectious Disease"/>
            <person name="Wu L."/>
            <person name="Ma J."/>
        </authorList>
    </citation>
    <scope>NUCLEOTIDE SEQUENCE [LARGE SCALE GENOMIC DNA]</scope>
    <source>
        <strain evidence="2">CGMCC 4.5581</strain>
    </source>
</reference>
<accession>A0ABQ2GCH0</accession>
<organism evidence="1 2">
    <name type="scientific">Modestobacter marinus</name>
    <dbReference type="NCBI Taxonomy" id="477641"/>
    <lineage>
        <taxon>Bacteria</taxon>
        <taxon>Bacillati</taxon>
        <taxon>Actinomycetota</taxon>
        <taxon>Actinomycetes</taxon>
        <taxon>Geodermatophilales</taxon>
        <taxon>Geodermatophilaceae</taxon>
        <taxon>Modestobacter</taxon>
    </lineage>
</organism>